<evidence type="ECO:0000313" key="5">
    <source>
        <dbReference type="Proteomes" id="UP000223913"/>
    </source>
</evidence>
<dbReference type="Pfam" id="PF04397">
    <property type="entry name" value="LytTR"/>
    <property type="match status" value="1"/>
</dbReference>
<proteinExistence type="predicted"/>
<dbReference type="RefSeq" id="WP_099152505.1">
    <property type="nucleotide sequence ID" value="NZ_PDUD01000027.1"/>
</dbReference>
<dbReference type="InterPro" id="IPR011006">
    <property type="entry name" value="CheY-like_superfamily"/>
</dbReference>
<feature type="domain" description="HTH LytTR-type" evidence="3">
    <location>
        <begin position="126"/>
        <end position="224"/>
    </location>
</feature>
<dbReference type="InterPro" id="IPR007492">
    <property type="entry name" value="LytTR_DNA-bd_dom"/>
</dbReference>
<dbReference type="Proteomes" id="UP000223913">
    <property type="component" value="Unassembled WGS sequence"/>
</dbReference>
<protein>
    <submittedName>
        <fullName evidence="4">DNA-binding response regulator</fullName>
    </submittedName>
</protein>
<dbReference type="EMBL" id="PDUD01000027">
    <property type="protein sequence ID" value="PHN04119.1"/>
    <property type="molecule type" value="Genomic_DNA"/>
</dbReference>
<evidence type="ECO:0000313" key="4">
    <source>
        <dbReference type="EMBL" id="PHN04119.1"/>
    </source>
</evidence>
<dbReference type="Gene3D" id="3.40.50.2300">
    <property type="match status" value="1"/>
</dbReference>
<dbReference type="OrthoDB" id="1646880at2"/>
<feature type="domain" description="Response regulatory" evidence="2">
    <location>
        <begin position="2"/>
        <end position="113"/>
    </location>
</feature>
<dbReference type="GO" id="GO:0003677">
    <property type="term" value="F:DNA binding"/>
    <property type="evidence" value="ECO:0007669"/>
    <property type="project" value="UniProtKB-KW"/>
</dbReference>
<sequence length="227" mass="26407">MHCIAIDDEPKALTVIRKHAEQIPFLDLAATFVNVFEAQQYLEEHQVDLVFLDIQMPDISGMQWLRSLHQPPLVIFTTAFPQYAADSYELEAVDYLIKPFDLERFLRAVNKARSLSESSRQRPDFFFVKDGSRQVKLRIKEILYLEAAGNYVSIYTPGQKILVRQTLQSFSEQLAPYHFLRVHKSYLVNLQRIDSIEYQHIHIGASRIPVGKPYREGLQQAIDRFSH</sequence>
<dbReference type="SMART" id="SM00850">
    <property type="entry name" value="LytTR"/>
    <property type="match status" value="1"/>
</dbReference>
<keyword evidence="4" id="KW-0238">DNA-binding</keyword>
<dbReference type="AlphaFoldDB" id="A0A2D0N7K8"/>
<organism evidence="4 5">
    <name type="scientific">Flavilitoribacter nigricans (strain ATCC 23147 / DSM 23189 / NBRC 102662 / NCIMB 1420 / SS-2)</name>
    <name type="common">Lewinella nigricans</name>
    <dbReference type="NCBI Taxonomy" id="1122177"/>
    <lineage>
        <taxon>Bacteria</taxon>
        <taxon>Pseudomonadati</taxon>
        <taxon>Bacteroidota</taxon>
        <taxon>Saprospiria</taxon>
        <taxon>Saprospirales</taxon>
        <taxon>Lewinellaceae</taxon>
        <taxon>Flavilitoribacter</taxon>
    </lineage>
</organism>
<dbReference type="SMART" id="SM00448">
    <property type="entry name" value="REC"/>
    <property type="match status" value="1"/>
</dbReference>
<evidence type="ECO:0000259" key="2">
    <source>
        <dbReference type="PROSITE" id="PS50110"/>
    </source>
</evidence>
<dbReference type="GO" id="GO:0000156">
    <property type="term" value="F:phosphorelay response regulator activity"/>
    <property type="evidence" value="ECO:0007669"/>
    <property type="project" value="InterPro"/>
</dbReference>
<feature type="modified residue" description="4-aspartylphosphate" evidence="1">
    <location>
        <position position="53"/>
    </location>
</feature>
<name>A0A2D0N7K8_FLAN2</name>
<accession>A0A2D0N7K8</accession>
<dbReference type="InterPro" id="IPR001789">
    <property type="entry name" value="Sig_transdc_resp-reg_receiver"/>
</dbReference>
<dbReference type="PANTHER" id="PTHR37299:SF1">
    <property type="entry name" value="STAGE 0 SPORULATION PROTEIN A HOMOLOG"/>
    <property type="match status" value="1"/>
</dbReference>
<comment type="caution">
    <text evidence="4">The sequence shown here is derived from an EMBL/GenBank/DDBJ whole genome shotgun (WGS) entry which is preliminary data.</text>
</comment>
<keyword evidence="1" id="KW-0597">Phosphoprotein</keyword>
<dbReference type="PANTHER" id="PTHR37299">
    <property type="entry name" value="TRANSCRIPTIONAL REGULATOR-RELATED"/>
    <property type="match status" value="1"/>
</dbReference>
<evidence type="ECO:0000256" key="1">
    <source>
        <dbReference type="PROSITE-ProRule" id="PRU00169"/>
    </source>
</evidence>
<dbReference type="SUPFAM" id="SSF52172">
    <property type="entry name" value="CheY-like"/>
    <property type="match status" value="1"/>
</dbReference>
<dbReference type="PROSITE" id="PS50930">
    <property type="entry name" value="HTH_LYTTR"/>
    <property type="match status" value="1"/>
</dbReference>
<dbReference type="Pfam" id="PF00072">
    <property type="entry name" value="Response_reg"/>
    <property type="match status" value="1"/>
</dbReference>
<dbReference type="InterPro" id="IPR046947">
    <property type="entry name" value="LytR-like"/>
</dbReference>
<reference evidence="4 5" key="1">
    <citation type="submission" date="2017-10" db="EMBL/GenBank/DDBJ databases">
        <title>The draft genome sequence of Lewinella nigricans NBRC 102662.</title>
        <authorList>
            <person name="Wang K."/>
        </authorList>
    </citation>
    <scope>NUCLEOTIDE SEQUENCE [LARGE SCALE GENOMIC DNA]</scope>
    <source>
        <strain evidence="4 5">NBRC 102662</strain>
    </source>
</reference>
<dbReference type="Gene3D" id="2.40.50.1020">
    <property type="entry name" value="LytTr DNA-binding domain"/>
    <property type="match status" value="1"/>
</dbReference>
<dbReference type="PROSITE" id="PS50110">
    <property type="entry name" value="RESPONSE_REGULATORY"/>
    <property type="match status" value="1"/>
</dbReference>
<keyword evidence="5" id="KW-1185">Reference proteome</keyword>
<gene>
    <name evidence="4" type="ORF">CRP01_23265</name>
</gene>
<evidence type="ECO:0000259" key="3">
    <source>
        <dbReference type="PROSITE" id="PS50930"/>
    </source>
</evidence>